<accession>A0ABS4XC64</accession>
<keyword evidence="4 6" id="KW-0472">Membrane</keyword>
<sequence>MVNEARQSPGEGNGQPDRFEGSSDAPLPLTPAEDRQWATIAHFGAILGCIPSAIIYYVYRSRGPFTAQESKEALNFTFPLTVLAVLLNLLSLIPVIGWVFAVLVVAIWIFLTVSGVKAGINANKSRPYRYPFNLRLFK</sequence>
<evidence type="ECO:0000313" key="8">
    <source>
        <dbReference type="Proteomes" id="UP001296993"/>
    </source>
</evidence>
<gene>
    <name evidence="7" type="ORF">JOF47_001568</name>
</gene>
<comment type="caution">
    <text evidence="7">The sequence shown here is derived from an EMBL/GenBank/DDBJ whole genome shotgun (WGS) entry which is preliminary data.</text>
</comment>
<name>A0ABS4XC64_9MICC</name>
<organism evidence="7 8">
    <name type="scientific">Paeniglutamicibacter kerguelensis</name>
    <dbReference type="NCBI Taxonomy" id="254788"/>
    <lineage>
        <taxon>Bacteria</taxon>
        <taxon>Bacillati</taxon>
        <taxon>Actinomycetota</taxon>
        <taxon>Actinomycetes</taxon>
        <taxon>Micrococcales</taxon>
        <taxon>Micrococcaceae</taxon>
        <taxon>Paeniglutamicibacter</taxon>
    </lineage>
</organism>
<keyword evidence="3 6" id="KW-1133">Transmembrane helix</keyword>
<dbReference type="Pfam" id="PF09685">
    <property type="entry name" value="MamF_MmsF"/>
    <property type="match status" value="1"/>
</dbReference>
<proteinExistence type="predicted"/>
<feature type="transmembrane region" description="Helical" evidence="6">
    <location>
        <begin position="37"/>
        <end position="59"/>
    </location>
</feature>
<feature type="region of interest" description="Disordered" evidence="5">
    <location>
        <begin position="1"/>
        <end position="25"/>
    </location>
</feature>
<evidence type="ECO:0000313" key="7">
    <source>
        <dbReference type="EMBL" id="MBP2386057.1"/>
    </source>
</evidence>
<keyword evidence="2 6" id="KW-0812">Transmembrane</keyword>
<evidence type="ECO:0000256" key="4">
    <source>
        <dbReference type="ARBA" id="ARBA00023136"/>
    </source>
</evidence>
<evidence type="ECO:0000256" key="2">
    <source>
        <dbReference type="ARBA" id="ARBA00022692"/>
    </source>
</evidence>
<reference evidence="7 8" key="1">
    <citation type="submission" date="2021-03" db="EMBL/GenBank/DDBJ databases">
        <title>Sequencing the genomes of 1000 actinobacteria strains.</title>
        <authorList>
            <person name="Klenk H.-P."/>
        </authorList>
    </citation>
    <scope>NUCLEOTIDE SEQUENCE [LARGE SCALE GENOMIC DNA]</scope>
    <source>
        <strain evidence="7 8">DSM 15797</strain>
    </source>
</reference>
<feature type="transmembrane region" description="Helical" evidence="6">
    <location>
        <begin position="99"/>
        <end position="120"/>
    </location>
</feature>
<dbReference type="EMBL" id="JAGIOF010000001">
    <property type="protein sequence ID" value="MBP2386057.1"/>
    <property type="molecule type" value="Genomic_DNA"/>
</dbReference>
<dbReference type="Proteomes" id="UP001296993">
    <property type="component" value="Unassembled WGS sequence"/>
</dbReference>
<dbReference type="InterPro" id="IPR019109">
    <property type="entry name" value="MamF_MmsF"/>
</dbReference>
<evidence type="ECO:0000256" key="5">
    <source>
        <dbReference type="SAM" id="MobiDB-lite"/>
    </source>
</evidence>
<protein>
    <submittedName>
        <fullName evidence="7">Tic20 family protein</fullName>
    </submittedName>
</protein>
<keyword evidence="8" id="KW-1185">Reference proteome</keyword>
<evidence type="ECO:0000256" key="1">
    <source>
        <dbReference type="ARBA" id="ARBA00004141"/>
    </source>
</evidence>
<comment type="subcellular location">
    <subcellularLocation>
        <location evidence="1">Membrane</location>
        <topology evidence="1">Multi-pass membrane protein</topology>
    </subcellularLocation>
</comment>
<dbReference type="RefSeq" id="WP_209997027.1">
    <property type="nucleotide sequence ID" value="NZ_BAAAJY010000003.1"/>
</dbReference>
<evidence type="ECO:0000256" key="6">
    <source>
        <dbReference type="SAM" id="Phobius"/>
    </source>
</evidence>
<feature type="transmembrane region" description="Helical" evidence="6">
    <location>
        <begin position="73"/>
        <end position="93"/>
    </location>
</feature>
<evidence type="ECO:0000256" key="3">
    <source>
        <dbReference type="ARBA" id="ARBA00022989"/>
    </source>
</evidence>